<feature type="repeat" description="PPR" evidence="3">
    <location>
        <begin position="464"/>
        <end position="498"/>
    </location>
</feature>
<evidence type="ECO:0000256" key="2">
    <source>
        <dbReference type="ARBA" id="ARBA00022737"/>
    </source>
</evidence>
<evidence type="ECO:0000313" key="5">
    <source>
        <dbReference type="Proteomes" id="UP000824469"/>
    </source>
</evidence>
<protein>
    <recommendedName>
        <fullName evidence="6">Pentatricopeptide repeat-containing protein</fullName>
    </recommendedName>
</protein>
<accession>A0AA38LSG2</accession>
<keyword evidence="2" id="KW-0677">Repeat</keyword>
<feature type="repeat" description="PPR" evidence="3">
    <location>
        <begin position="323"/>
        <end position="353"/>
    </location>
</feature>
<comment type="caution">
    <text evidence="4">The sequence shown here is derived from an EMBL/GenBank/DDBJ whole genome shotgun (WGS) entry which is preliminary data.</text>
</comment>
<dbReference type="Pfam" id="PF13812">
    <property type="entry name" value="PPR_3"/>
    <property type="match status" value="1"/>
</dbReference>
<feature type="repeat" description="PPR" evidence="3">
    <location>
        <begin position="570"/>
        <end position="604"/>
    </location>
</feature>
<dbReference type="Pfam" id="PF01535">
    <property type="entry name" value="PPR"/>
    <property type="match status" value="2"/>
</dbReference>
<evidence type="ECO:0000256" key="3">
    <source>
        <dbReference type="PROSITE-ProRule" id="PRU00708"/>
    </source>
</evidence>
<keyword evidence="5" id="KW-1185">Reference proteome</keyword>
<organism evidence="4 5">
    <name type="scientific">Taxus chinensis</name>
    <name type="common">Chinese yew</name>
    <name type="synonym">Taxus wallichiana var. chinensis</name>
    <dbReference type="NCBI Taxonomy" id="29808"/>
    <lineage>
        <taxon>Eukaryota</taxon>
        <taxon>Viridiplantae</taxon>
        <taxon>Streptophyta</taxon>
        <taxon>Embryophyta</taxon>
        <taxon>Tracheophyta</taxon>
        <taxon>Spermatophyta</taxon>
        <taxon>Pinopsida</taxon>
        <taxon>Pinidae</taxon>
        <taxon>Conifers II</taxon>
        <taxon>Cupressales</taxon>
        <taxon>Taxaceae</taxon>
        <taxon>Taxus</taxon>
    </lineage>
</organism>
<proteinExistence type="inferred from homology"/>
<sequence>VQIGIRLYFTVLGVMNFYCCGRGEIRSDICIISIIITDLISILGVDAIRQREFISSVFMALSLMPSQCFVGKGGFVQRESCKLVEICCQNLTFNPIKECYANTQIVRKARLNTGALKDMVKDNVVELAEGNVKVNGGVLDCKESGVDKDTSFTLQGLGVSHPGISTSLEGDKQTENNYVPGRQNLMALDGITKELNSFVNENESVATLGTASVSPNICTESAKKPHYLLPTKSKASVDNEPVEGSPSCLAIQGDEVRLSRMIIVHSRSNKVASAYSVYKRMGESGLQPDLHAYNSLIAALLRKGSIDTALRIFESMKKMIKPSEHTYSLLMKGVANSKSYEHALFLFQEMESRDDLTPDIIVYNTLISACGKARKWNEVHQLWIKLKQSGCKEILVTYRLLVSTFVQCDQVELALEVYQDMIQNGWQANGDILKGLTCVCAKEGRWTLALDFFQKFVDLGLKPNIITYNMLIDSLGKVGEVDLAFKIYEHMQTVGHSADVYTAQGLLNGLNKTGQFSRSLRLFEHMKTSNNIEMDAMIYNVALVSCHRLGLWEKALQYVWGMEKSGIKPGSSSYNLLIATCEIAGQPKVALQVFEHMLSVDCAPDTFTYLPLIRACGNGLHLRELKQVLNSLPQTGVSANASIYNTLIQTLCSCGEI</sequence>
<feature type="non-terminal residue" evidence="4">
    <location>
        <position position="1"/>
    </location>
</feature>
<evidence type="ECO:0008006" key="6">
    <source>
        <dbReference type="Google" id="ProtNLM"/>
    </source>
</evidence>
<dbReference type="PANTHER" id="PTHR47447:SF17">
    <property type="entry name" value="OS12G0638900 PROTEIN"/>
    <property type="match status" value="1"/>
</dbReference>
<evidence type="ECO:0000313" key="4">
    <source>
        <dbReference type="EMBL" id="KAH9331747.1"/>
    </source>
</evidence>
<feature type="repeat" description="PPR" evidence="3">
    <location>
        <begin position="535"/>
        <end position="569"/>
    </location>
</feature>
<feature type="repeat" description="PPR" evidence="3">
    <location>
        <begin position="289"/>
        <end position="319"/>
    </location>
</feature>
<feature type="repeat" description="PPR" evidence="3">
    <location>
        <begin position="254"/>
        <end position="288"/>
    </location>
</feature>
<dbReference type="NCBIfam" id="TIGR00756">
    <property type="entry name" value="PPR"/>
    <property type="match status" value="6"/>
</dbReference>
<reference evidence="4 5" key="1">
    <citation type="journal article" date="2021" name="Nat. Plants">
        <title>The Taxus genome provides insights into paclitaxel biosynthesis.</title>
        <authorList>
            <person name="Xiong X."/>
            <person name="Gou J."/>
            <person name="Liao Q."/>
            <person name="Li Y."/>
            <person name="Zhou Q."/>
            <person name="Bi G."/>
            <person name="Li C."/>
            <person name="Du R."/>
            <person name="Wang X."/>
            <person name="Sun T."/>
            <person name="Guo L."/>
            <person name="Liang H."/>
            <person name="Lu P."/>
            <person name="Wu Y."/>
            <person name="Zhang Z."/>
            <person name="Ro D.K."/>
            <person name="Shang Y."/>
            <person name="Huang S."/>
            <person name="Yan J."/>
        </authorList>
    </citation>
    <scope>NUCLEOTIDE SEQUENCE [LARGE SCALE GENOMIC DNA]</scope>
    <source>
        <strain evidence="4">Ta-2019</strain>
    </source>
</reference>
<dbReference type="EMBL" id="JAHRHJ020000001">
    <property type="protein sequence ID" value="KAH9331747.1"/>
    <property type="molecule type" value="Genomic_DNA"/>
</dbReference>
<comment type="similarity">
    <text evidence="1">Belongs to the PPR family. P subfamily.</text>
</comment>
<dbReference type="Gene3D" id="1.25.40.10">
    <property type="entry name" value="Tetratricopeptide repeat domain"/>
    <property type="match status" value="4"/>
</dbReference>
<dbReference type="InterPro" id="IPR011990">
    <property type="entry name" value="TPR-like_helical_dom_sf"/>
</dbReference>
<dbReference type="Pfam" id="PF13041">
    <property type="entry name" value="PPR_2"/>
    <property type="match status" value="3"/>
</dbReference>
<evidence type="ECO:0000256" key="1">
    <source>
        <dbReference type="ARBA" id="ARBA00007626"/>
    </source>
</evidence>
<dbReference type="PROSITE" id="PS51375">
    <property type="entry name" value="PPR"/>
    <property type="match status" value="8"/>
</dbReference>
<name>A0AA38LSG2_TAXCH</name>
<feature type="repeat" description="PPR" evidence="3">
    <location>
        <begin position="394"/>
        <end position="428"/>
    </location>
</feature>
<dbReference type="AlphaFoldDB" id="A0AA38LSG2"/>
<dbReference type="Proteomes" id="UP000824469">
    <property type="component" value="Unassembled WGS sequence"/>
</dbReference>
<feature type="non-terminal residue" evidence="4">
    <location>
        <position position="657"/>
    </location>
</feature>
<dbReference type="InterPro" id="IPR002885">
    <property type="entry name" value="PPR_rpt"/>
</dbReference>
<feature type="repeat" description="PPR" evidence="3">
    <location>
        <begin position="359"/>
        <end position="393"/>
    </location>
</feature>
<gene>
    <name evidence="4" type="ORF">KI387_003855</name>
</gene>
<dbReference type="PANTHER" id="PTHR47447">
    <property type="entry name" value="OS03G0856100 PROTEIN"/>
    <property type="match status" value="1"/>
</dbReference>
<dbReference type="SUPFAM" id="SSF81901">
    <property type="entry name" value="HCP-like"/>
    <property type="match status" value="1"/>
</dbReference>